<dbReference type="PROSITE" id="PS51910">
    <property type="entry name" value="GH18_2"/>
    <property type="match status" value="1"/>
</dbReference>
<protein>
    <submittedName>
        <fullName evidence="11">Glycoside hydrolase family 18 protein</fullName>
    </submittedName>
</protein>
<comment type="similarity">
    <text evidence="8">Belongs to the glycosyl hydrolase 18 family.</text>
</comment>
<accession>A0A2A9NVR0</accession>
<name>A0A2A9NVR0_9AGAR</name>
<keyword evidence="5 7" id="KW-0326">Glycosidase</keyword>
<evidence type="ECO:0000256" key="2">
    <source>
        <dbReference type="ARBA" id="ARBA00022801"/>
    </source>
</evidence>
<dbReference type="OrthoDB" id="3012298at2759"/>
<evidence type="ECO:0000256" key="9">
    <source>
        <dbReference type="SAM" id="SignalP"/>
    </source>
</evidence>
<organism evidence="11 12">
    <name type="scientific">Amanita thiersii Skay4041</name>
    <dbReference type="NCBI Taxonomy" id="703135"/>
    <lineage>
        <taxon>Eukaryota</taxon>
        <taxon>Fungi</taxon>
        <taxon>Dikarya</taxon>
        <taxon>Basidiomycota</taxon>
        <taxon>Agaricomycotina</taxon>
        <taxon>Agaricomycetes</taxon>
        <taxon>Agaricomycetidae</taxon>
        <taxon>Agaricales</taxon>
        <taxon>Pluteineae</taxon>
        <taxon>Amanitaceae</taxon>
        <taxon>Amanita</taxon>
    </lineage>
</organism>
<evidence type="ECO:0000256" key="6">
    <source>
        <dbReference type="ARBA" id="ARBA00023326"/>
    </source>
</evidence>
<proteinExistence type="inferred from homology"/>
<evidence type="ECO:0000259" key="10">
    <source>
        <dbReference type="PROSITE" id="PS51910"/>
    </source>
</evidence>
<dbReference type="GO" id="GO:0008843">
    <property type="term" value="F:endochitinase activity"/>
    <property type="evidence" value="ECO:0007669"/>
    <property type="project" value="UniProtKB-EC"/>
</dbReference>
<dbReference type="PROSITE" id="PS01095">
    <property type="entry name" value="GH18_1"/>
    <property type="match status" value="1"/>
</dbReference>
<feature type="signal peptide" evidence="9">
    <location>
        <begin position="1"/>
        <end position="22"/>
    </location>
</feature>
<dbReference type="InterPro" id="IPR001223">
    <property type="entry name" value="Glyco_hydro18_cat"/>
</dbReference>
<evidence type="ECO:0000256" key="3">
    <source>
        <dbReference type="ARBA" id="ARBA00023024"/>
    </source>
</evidence>
<dbReference type="PANTHER" id="PTHR11177">
    <property type="entry name" value="CHITINASE"/>
    <property type="match status" value="1"/>
</dbReference>
<keyword evidence="9" id="KW-0732">Signal</keyword>
<dbReference type="CDD" id="cd00598">
    <property type="entry name" value="GH18_chitinase-like"/>
    <property type="match status" value="1"/>
</dbReference>
<dbReference type="GO" id="GO:0006032">
    <property type="term" value="P:chitin catabolic process"/>
    <property type="evidence" value="ECO:0007669"/>
    <property type="project" value="UniProtKB-KW"/>
</dbReference>
<dbReference type="AlphaFoldDB" id="A0A2A9NVR0"/>
<keyword evidence="3" id="KW-0146">Chitin degradation</keyword>
<dbReference type="Proteomes" id="UP000242287">
    <property type="component" value="Unassembled WGS sequence"/>
</dbReference>
<dbReference type="Gene3D" id="3.20.20.80">
    <property type="entry name" value="Glycosidases"/>
    <property type="match status" value="1"/>
</dbReference>
<evidence type="ECO:0000313" key="12">
    <source>
        <dbReference type="Proteomes" id="UP000242287"/>
    </source>
</evidence>
<feature type="domain" description="GH18" evidence="10">
    <location>
        <begin position="41"/>
        <end position="340"/>
    </location>
</feature>
<feature type="chain" id="PRO_5012405623" evidence="9">
    <location>
        <begin position="23"/>
        <end position="340"/>
    </location>
</feature>
<comment type="catalytic activity">
    <reaction evidence="1">
        <text>Random endo-hydrolysis of N-acetyl-beta-D-glucosaminide (1-&gt;4)-beta-linkages in chitin and chitodextrins.</text>
        <dbReference type="EC" id="3.2.1.14"/>
    </reaction>
</comment>
<keyword evidence="6" id="KW-0624">Polysaccharide degradation</keyword>
<sequence>MSPLAKLFCALACLSSFLGTFAVPLNGVSPTNNDTSLVPPPRFVIYGDKFVPGQTGPPPVSEVKGYNVYVLSFLLSFGAWDKALEWTWLSASERATIKQQYAAAGIKIMVAAFGGTDTPTSMGADPVKTANTMAEFVKKYELDGIDIDYEDFDAINAGDGKAEAWVITFTKQLRSQLPKEQYIITHARKISAYMKCEAANHEFLAVAPWFSPIKFAGGAYYKINADVGDLIDWYNVQFYNQGVSQYTTCDGLLYNSTSERPESSVFQIANKGGVPLSKLVIGKPASTGVANNGFMSTATLSTCLQQAKANGWNGGAMVWQFPDASAKWIQEVRSLSFPHS</sequence>
<evidence type="ECO:0000256" key="5">
    <source>
        <dbReference type="ARBA" id="ARBA00023295"/>
    </source>
</evidence>
<keyword evidence="12" id="KW-1185">Reference proteome</keyword>
<dbReference type="InterPro" id="IPR050314">
    <property type="entry name" value="Glycosyl_Hydrlase_18"/>
</dbReference>
<dbReference type="PANTHER" id="PTHR11177:SF317">
    <property type="entry name" value="CHITINASE 12-RELATED"/>
    <property type="match status" value="1"/>
</dbReference>
<dbReference type="InterPro" id="IPR017853">
    <property type="entry name" value="GH"/>
</dbReference>
<evidence type="ECO:0000256" key="4">
    <source>
        <dbReference type="ARBA" id="ARBA00023277"/>
    </source>
</evidence>
<dbReference type="InterPro" id="IPR001579">
    <property type="entry name" value="Glyco_hydro_18_chit_AS"/>
</dbReference>
<evidence type="ECO:0000256" key="7">
    <source>
        <dbReference type="RuleBase" id="RU000489"/>
    </source>
</evidence>
<dbReference type="EMBL" id="KZ301984">
    <property type="protein sequence ID" value="PFH51773.1"/>
    <property type="molecule type" value="Genomic_DNA"/>
</dbReference>
<evidence type="ECO:0000313" key="11">
    <source>
        <dbReference type="EMBL" id="PFH51773.1"/>
    </source>
</evidence>
<reference evidence="11 12" key="1">
    <citation type="submission" date="2014-02" db="EMBL/GenBank/DDBJ databases">
        <title>Transposable element dynamics among asymbiotic and ectomycorrhizal Amanita fungi.</title>
        <authorList>
            <consortium name="DOE Joint Genome Institute"/>
            <person name="Hess J."/>
            <person name="Skrede I."/>
            <person name="Wolfe B."/>
            <person name="LaButti K."/>
            <person name="Ohm R.A."/>
            <person name="Grigoriev I.V."/>
            <person name="Pringle A."/>
        </authorList>
    </citation>
    <scope>NUCLEOTIDE SEQUENCE [LARGE SCALE GENOMIC DNA]</scope>
    <source>
        <strain evidence="11 12">SKay4041</strain>
    </source>
</reference>
<evidence type="ECO:0000256" key="8">
    <source>
        <dbReference type="RuleBase" id="RU004453"/>
    </source>
</evidence>
<evidence type="ECO:0000256" key="1">
    <source>
        <dbReference type="ARBA" id="ARBA00000822"/>
    </source>
</evidence>
<keyword evidence="4" id="KW-0119">Carbohydrate metabolism</keyword>
<keyword evidence="2 7" id="KW-0378">Hydrolase</keyword>
<gene>
    <name evidence="11" type="ORF">AMATHDRAFT_2688</name>
</gene>
<dbReference type="GO" id="GO:0000272">
    <property type="term" value="P:polysaccharide catabolic process"/>
    <property type="evidence" value="ECO:0007669"/>
    <property type="project" value="UniProtKB-KW"/>
</dbReference>
<dbReference type="Pfam" id="PF00704">
    <property type="entry name" value="Glyco_hydro_18"/>
    <property type="match status" value="1"/>
</dbReference>
<dbReference type="SUPFAM" id="SSF51445">
    <property type="entry name" value="(Trans)glycosidases"/>
    <property type="match status" value="1"/>
</dbReference>